<dbReference type="InterPro" id="IPR000719">
    <property type="entry name" value="Prot_kinase_dom"/>
</dbReference>
<dbReference type="PROSITE" id="PS50011">
    <property type="entry name" value="PROTEIN_KINASE_DOM"/>
    <property type="match status" value="1"/>
</dbReference>
<comment type="catalytic activity">
    <reaction evidence="8">
        <text>L-seryl-[protein] + ATP = O-phospho-L-seryl-[protein] + ADP + H(+)</text>
        <dbReference type="Rhea" id="RHEA:17989"/>
        <dbReference type="Rhea" id="RHEA-COMP:9863"/>
        <dbReference type="Rhea" id="RHEA-COMP:11604"/>
        <dbReference type="ChEBI" id="CHEBI:15378"/>
        <dbReference type="ChEBI" id="CHEBI:29999"/>
        <dbReference type="ChEBI" id="CHEBI:30616"/>
        <dbReference type="ChEBI" id="CHEBI:83421"/>
        <dbReference type="ChEBI" id="CHEBI:456216"/>
        <dbReference type="EC" id="2.7.11.1"/>
    </reaction>
</comment>
<dbReference type="InParanoid" id="C0P052"/>
<dbReference type="PANTHER" id="PTHR47634">
    <property type="entry name" value="PROTEIN KINASE DOMAIN-CONTAINING PROTEIN-RELATED"/>
    <property type="match status" value="1"/>
</dbReference>
<keyword evidence="4 9" id="KW-0547">Nucleotide-binding</keyword>
<reference evidence="11" key="1">
    <citation type="submission" date="2009-02" db="EMBL/GenBank/DDBJ databases">
        <title>The Genome Sequence of Ajellomyces capsulatus strain G186AR.</title>
        <authorList>
            <consortium name="The Broad Institute Genome Sequencing Platform"/>
            <person name="Champion M."/>
            <person name="Cuomo C."/>
            <person name="Ma L.-J."/>
            <person name="Henn M.R."/>
            <person name="Sil A."/>
            <person name="Goldman B."/>
            <person name="Young S.K."/>
            <person name="Kodira C.D."/>
            <person name="Zeng Q."/>
            <person name="Koehrsen M."/>
            <person name="Alvarado L."/>
            <person name="Berlin A."/>
            <person name="Borenstein D."/>
            <person name="Chen Z."/>
            <person name="Engels R."/>
            <person name="Freedman E."/>
            <person name="Gellesch M."/>
            <person name="Goldberg J."/>
            <person name="Griggs A."/>
            <person name="Gujja S."/>
            <person name="Heiman D."/>
            <person name="Hepburn T."/>
            <person name="Howarth C."/>
            <person name="Jen D."/>
            <person name="Larson L."/>
            <person name="Lewis B."/>
            <person name="Mehta T."/>
            <person name="Park D."/>
            <person name="Pearson M."/>
            <person name="Roberts A."/>
            <person name="Saif S."/>
            <person name="Shea T."/>
            <person name="Shenoy N."/>
            <person name="Sisk P."/>
            <person name="Stolte C."/>
            <person name="Sykes S."/>
            <person name="Walk T."/>
            <person name="White J."/>
            <person name="Yandava C."/>
            <person name="Klein B."/>
            <person name="McEwen J.G."/>
            <person name="Puccia R."/>
            <person name="Goldman G.H."/>
            <person name="Felipe M.S."/>
            <person name="Nino-Vega G."/>
            <person name="San-Blas G."/>
            <person name="Taylor J."/>
            <person name="Mendoza L."/>
            <person name="Galagan J."/>
            <person name="Nusbaum C."/>
            <person name="Birren B."/>
        </authorList>
    </citation>
    <scope>NUCLEOTIDE SEQUENCE</scope>
    <source>
        <strain evidence="11">G186AR</strain>
    </source>
</reference>
<dbReference type="GeneID" id="69041787"/>
<keyword evidence="3" id="KW-0808">Transferase</keyword>
<dbReference type="RefSeq" id="XP_045283349.1">
    <property type="nucleotide sequence ID" value="XM_045435820.1"/>
</dbReference>
<dbReference type="GO" id="GO:0004674">
    <property type="term" value="F:protein serine/threonine kinase activity"/>
    <property type="evidence" value="ECO:0007669"/>
    <property type="project" value="UniProtKB-KW"/>
</dbReference>
<evidence type="ECO:0000256" key="8">
    <source>
        <dbReference type="ARBA" id="ARBA00048679"/>
    </source>
</evidence>
<dbReference type="Gene3D" id="1.10.510.10">
    <property type="entry name" value="Transferase(Phosphotransferase) domain 1"/>
    <property type="match status" value="2"/>
</dbReference>
<evidence type="ECO:0000313" key="11">
    <source>
        <dbReference type="EMBL" id="EEH02868.1"/>
    </source>
</evidence>
<accession>C0P052</accession>
<protein>
    <recommendedName>
        <fullName evidence="1">non-specific serine/threonine protein kinase</fullName>
        <ecNumber evidence="1">2.7.11.1</ecNumber>
    </recommendedName>
</protein>
<dbReference type="PANTHER" id="PTHR47634:SF9">
    <property type="entry name" value="PROTEIN KINASE DOMAIN-CONTAINING PROTEIN-RELATED"/>
    <property type="match status" value="1"/>
</dbReference>
<dbReference type="EC" id="2.7.11.1" evidence="1"/>
<name>C0P052_AJECG</name>
<dbReference type="SUPFAM" id="SSF56112">
    <property type="entry name" value="Protein kinase-like (PK-like)"/>
    <property type="match status" value="1"/>
</dbReference>
<gene>
    <name evidence="11" type="ORF">HCBG_08771</name>
</gene>
<dbReference type="HOGENOM" id="CLU_000288_81_2_1"/>
<evidence type="ECO:0000256" key="2">
    <source>
        <dbReference type="ARBA" id="ARBA00022527"/>
    </source>
</evidence>
<keyword evidence="2" id="KW-0723">Serine/threonine-protein kinase</keyword>
<keyword evidence="5 11" id="KW-0418">Kinase</keyword>
<evidence type="ECO:0000259" key="10">
    <source>
        <dbReference type="PROSITE" id="PS50011"/>
    </source>
</evidence>
<dbReference type="VEuPathDB" id="FungiDB:I7I50_08875"/>
<evidence type="ECO:0000256" key="7">
    <source>
        <dbReference type="ARBA" id="ARBA00047899"/>
    </source>
</evidence>
<dbReference type="AlphaFoldDB" id="C0P052"/>
<evidence type="ECO:0000256" key="4">
    <source>
        <dbReference type="ARBA" id="ARBA00022741"/>
    </source>
</evidence>
<proteinExistence type="predicted"/>
<dbReference type="GO" id="GO:0000245">
    <property type="term" value="P:spliceosomal complex assembly"/>
    <property type="evidence" value="ECO:0007669"/>
    <property type="project" value="TreeGrafter"/>
</dbReference>
<dbReference type="InterPro" id="IPR011009">
    <property type="entry name" value="Kinase-like_dom_sf"/>
</dbReference>
<dbReference type="GO" id="GO:0005524">
    <property type="term" value="F:ATP binding"/>
    <property type="evidence" value="ECO:0007669"/>
    <property type="project" value="UniProtKB-UniRule"/>
</dbReference>
<keyword evidence="6 9" id="KW-0067">ATP-binding</keyword>
<keyword evidence="12" id="KW-1185">Reference proteome</keyword>
<feature type="binding site" evidence="9">
    <location>
        <position position="69"/>
    </location>
    <ligand>
        <name>ATP</name>
        <dbReference type="ChEBI" id="CHEBI:30616"/>
    </ligand>
</feature>
<dbReference type="Pfam" id="PF00069">
    <property type="entry name" value="Pkinase"/>
    <property type="match status" value="1"/>
</dbReference>
<dbReference type="GO" id="GO:0005737">
    <property type="term" value="C:cytoplasm"/>
    <property type="evidence" value="ECO:0007669"/>
    <property type="project" value="TreeGrafter"/>
</dbReference>
<dbReference type="GO" id="GO:0005634">
    <property type="term" value="C:nucleus"/>
    <property type="evidence" value="ECO:0007669"/>
    <property type="project" value="TreeGrafter"/>
</dbReference>
<evidence type="ECO:0000256" key="6">
    <source>
        <dbReference type="ARBA" id="ARBA00022840"/>
    </source>
</evidence>
<dbReference type="SMART" id="SM00220">
    <property type="entry name" value="S_TKc"/>
    <property type="match status" value="1"/>
</dbReference>
<dbReference type="GO" id="GO:0050684">
    <property type="term" value="P:regulation of mRNA processing"/>
    <property type="evidence" value="ECO:0007669"/>
    <property type="project" value="TreeGrafter"/>
</dbReference>
<evidence type="ECO:0000256" key="5">
    <source>
        <dbReference type="ARBA" id="ARBA00022777"/>
    </source>
</evidence>
<dbReference type="PROSITE" id="PS00107">
    <property type="entry name" value="PROTEIN_KINASE_ATP"/>
    <property type="match status" value="1"/>
</dbReference>
<sequence length="346" mass="38912">MSTATSGLYECAIDVEDPNGYHTGRYFSVTLGNEFKGGRYRVLHKLGWGGFATVWLARDNLTYSNVALKIINVNDSSHEFKVLHHLQHSSVAQANVGHPGRASVLQLLDHFELATPHMGLIFPVMGMDLRSRIDAQHGQRLPKQVALNVCSRVALGLDYLWKCGIAHGAFFHENPPSHLSTPWHVRAPESVYMQPLDKNVDMWSVSCLNFEIITGRTFMDSFLADRMDMIVGLKRVLGQPPSKWRDGLESNVRDILDSTPARDMGFYQYLELNYNQDDVKLLALDGYEDEEGIPIEESEKLPPEFTEMDLVSLTEILSGLLSYEPQGRGTPSSLLRALSRLDKSYD</sequence>
<evidence type="ECO:0000256" key="1">
    <source>
        <dbReference type="ARBA" id="ARBA00012513"/>
    </source>
</evidence>
<dbReference type="EMBL" id="GG663380">
    <property type="protein sequence ID" value="EEH02868.1"/>
    <property type="molecule type" value="Genomic_DNA"/>
</dbReference>
<dbReference type="Proteomes" id="UP000001631">
    <property type="component" value="Unassembled WGS sequence"/>
</dbReference>
<dbReference type="InterPro" id="IPR051334">
    <property type="entry name" value="SRPK"/>
</dbReference>
<feature type="domain" description="Protein kinase" evidence="10">
    <location>
        <begin position="40"/>
        <end position="341"/>
    </location>
</feature>
<evidence type="ECO:0000313" key="12">
    <source>
        <dbReference type="Proteomes" id="UP000001631"/>
    </source>
</evidence>
<comment type="catalytic activity">
    <reaction evidence="7">
        <text>L-threonyl-[protein] + ATP = O-phospho-L-threonyl-[protein] + ADP + H(+)</text>
        <dbReference type="Rhea" id="RHEA:46608"/>
        <dbReference type="Rhea" id="RHEA-COMP:11060"/>
        <dbReference type="Rhea" id="RHEA-COMP:11605"/>
        <dbReference type="ChEBI" id="CHEBI:15378"/>
        <dbReference type="ChEBI" id="CHEBI:30013"/>
        <dbReference type="ChEBI" id="CHEBI:30616"/>
        <dbReference type="ChEBI" id="CHEBI:61977"/>
        <dbReference type="ChEBI" id="CHEBI:456216"/>
        <dbReference type="EC" id="2.7.11.1"/>
    </reaction>
</comment>
<dbReference type="InterPro" id="IPR017441">
    <property type="entry name" value="Protein_kinase_ATP_BS"/>
</dbReference>
<dbReference type="Gene3D" id="3.30.200.20">
    <property type="entry name" value="Phosphorylase Kinase, domain 1"/>
    <property type="match status" value="1"/>
</dbReference>
<organism evidence="11 12">
    <name type="scientific">Ajellomyces capsulatus (strain G186AR / H82 / ATCC MYA-2454 / RMSCC 2432)</name>
    <name type="common">Darling's disease fungus</name>
    <name type="synonym">Histoplasma capsulatum</name>
    <dbReference type="NCBI Taxonomy" id="447093"/>
    <lineage>
        <taxon>Eukaryota</taxon>
        <taxon>Fungi</taxon>
        <taxon>Dikarya</taxon>
        <taxon>Ascomycota</taxon>
        <taxon>Pezizomycotina</taxon>
        <taxon>Eurotiomycetes</taxon>
        <taxon>Eurotiomycetidae</taxon>
        <taxon>Onygenales</taxon>
        <taxon>Ajellomycetaceae</taxon>
        <taxon>Histoplasma</taxon>
    </lineage>
</organism>
<evidence type="ECO:0000256" key="3">
    <source>
        <dbReference type="ARBA" id="ARBA00022679"/>
    </source>
</evidence>
<evidence type="ECO:0000256" key="9">
    <source>
        <dbReference type="PROSITE-ProRule" id="PRU10141"/>
    </source>
</evidence>